<feature type="compositionally biased region" description="Low complexity" evidence="1">
    <location>
        <begin position="33"/>
        <end position="47"/>
    </location>
</feature>
<evidence type="ECO:0000256" key="1">
    <source>
        <dbReference type="SAM" id="MobiDB-lite"/>
    </source>
</evidence>
<dbReference type="EMBL" id="BPVZ01000011">
    <property type="protein sequence ID" value="GKU97683.1"/>
    <property type="molecule type" value="Genomic_DNA"/>
</dbReference>
<keyword evidence="3" id="KW-1185">Reference proteome</keyword>
<dbReference type="Proteomes" id="UP001054252">
    <property type="component" value="Unassembled WGS sequence"/>
</dbReference>
<comment type="caution">
    <text evidence="2">The sequence shown here is derived from an EMBL/GenBank/DDBJ whole genome shotgun (WGS) entry which is preliminary data.</text>
</comment>
<sequence>MPTWNPMSGKVYLLPFFFVGPTADKGTQHQRLGSSNPGAGSSNPGAGFLRRNPGPGFREPGESSTPGFREPGEPSTPRFEEPKPGFDGTQHLGSRNPSLGSRKIGKM</sequence>
<name>A0AAV5I970_9ROSI</name>
<accession>A0AAV5I970</accession>
<evidence type="ECO:0000313" key="2">
    <source>
        <dbReference type="EMBL" id="GKU97683.1"/>
    </source>
</evidence>
<feature type="region of interest" description="Disordered" evidence="1">
    <location>
        <begin position="22"/>
        <end position="107"/>
    </location>
</feature>
<dbReference type="AlphaFoldDB" id="A0AAV5I970"/>
<proteinExistence type="predicted"/>
<gene>
    <name evidence="2" type="ORF">SLEP1_g10793</name>
</gene>
<reference evidence="2 3" key="1">
    <citation type="journal article" date="2021" name="Commun. Biol.">
        <title>The genome of Shorea leprosula (Dipterocarpaceae) highlights the ecological relevance of drought in aseasonal tropical rainforests.</title>
        <authorList>
            <person name="Ng K.K.S."/>
            <person name="Kobayashi M.J."/>
            <person name="Fawcett J.A."/>
            <person name="Hatakeyama M."/>
            <person name="Paape T."/>
            <person name="Ng C.H."/>
            <person name="Ang C.C."/>
            <person name="Tnah L.H."/>
            <person name="Lee C.T."/>
            <person name="Nishiyama T."/>
            <person name="Sese J."/>
            <person name="O'Brien M.J."/>
            <person name="Copetti D."/>
            <person name="Mohd Noor M.I."/>
            <person name="Ong R.C."/>
            <person name="Putra M."/>
            <person name="Sireger I.Z."/>
            <person name="Indrioko S."/>
            <person name="Kosugi Y."/>
            <person name="Izuno A."/>
            <person name="Isagi Y."/>
            <person name="Lee S.L."/>
            <person name="Shimizu K.K."/>
        </authorList>
    </citation>
    <scope>NUCLEOTIDE SEQUENCE [LARGE SCALE GENOMIC DNA]</scope>
    <source>
        <strain evidence="2">214</strain>
    </source>
</reference>
<protein>
    <submittedName>
        <fullName evidence="2">Uncharacterized protein</fullName>
    </submittedName>
</protein>
<evidence type="ECO:0000313" key="3">
    <source>
        <dbReference type="Proteomes" id="UP001054252"/>
    </source>
</evidence>
<organism evidence="2 3">
    <name type="scientific">Rubroshorea leprosula</name>
    <dbReference type="NCBI Taxonomy" id="152421"/>
    <lineage>
        <taxon>Eukaryota</taxon>
        <taxon>Viridiplantae</taxon>
        <taxon>Streptophyta</taxon>
        <taxon>Embryophyta</taxon>
        <taxon>Tracheophyta</taxon>
        <taxon>Spermatophyta</taxon>
        <taxon>Magnoliopsida</taxon>
        <taxon>eudicotyledons</taxon>
        <taxon>Gunneridae</taxon>
        <taxon>Pentapetalae</taxon>
        <taxon>rosids</taxon>
        <taxon>malvids</taxon>
        <taxon>Malvales</taxon>
        <taxon>Dipterocarpaceae</taxon>
        <taxon>Rubroshorea</taxon>
    </lineage>
</organism>